<proteinExistence type="predicted"/>
<keyword evidence="1" id="KW-0812">Transmembrane</keyword>
<feature type="transmembrane region" description="Helical" evidence="1">
    <location>
        <begin position="20"/>
        <end position="39"/>
    </location>
</feature>
<name>A0A2H0KC98_9BACT</name>
<evidence type="ECO:0008006" key="4">
    <source>
        <dbReference type="Google" id="ProtNLM"/>
    </source>
</evidence>
<accession>A0A2H0KC98</accession>
<organism evidence="2 3">
    <name type="scientific">Candidatus Taylorbacteria bacterium CG11_big_fil_rev_8_21_14_0_20_46_11</name>
    <dbReference type="NCBI Taxonomy" id="1975025"/>
    <lineage>
        <taxon>Bacteria</taxon>
        <taxon>Candidatus Tayloriibacteriota</taxon>
    </lineage>
</organism>
<sequence>MEEQPLPPKKEPSVFKLYGLVFEVGYTIAIPLVLFAIAGRYIDKTLETSPWLLLSGIVLSIFVSSFIVYRKVSKLLN</sequence>
<evidence type="ECO:0000256" key="1">
    <source>
        <dbReference type="SAM" id="Phobius"/>
    </source>
</evidence>
<gene>
    <name evidence="2" type="ORF">COV91_02110</name>
</gene>
<keyword evidence="1" id="KW-0472">Membrane</keyword>
<dbReference type="Pfam" id="PF09527">
    <property type="entry name" value="ATPase_gene1"/>
    <property type="match status" value="1"/>
</dbReference>
<keyword evidence="1" id="KW-1133">Transmembrane helix</keyword>
<feature type="transmembrane region" description="Helical" evidence="1">
    <location>
        <begin position="51"/>
        <end position="69"/>
    </location>
</feature>
<comment type="caution">
    <text evidence="2">The sequence shown here is derived from an EMBL/GenBank/DDBJ whole genome shotgun (WGS) entry which is preliminary data.</text>
</comment>
<evidence type="ECO:0000313" key="2">
    <source>
        <dbReference type="EMBL" id="PIQ68845.1"/>
    </source>
</evidence>
<dbReference type="AlphaFoldDB" id="A0A2H0KC98"/>
<dbReference type="InterPro" id="IPR032820">
    <property type="entry name" value="ATPase_put"/>
</dbReference>
<dbReference type="EMBL" id="PCVG01000024">
    <property type="protein sequence ID" value="PIQ68845.1"/>
    <property type="molecule type" value="Genomic_DNA"/>
</dbReference>
<protein>
    <recommendedName>
        <fullName evidence="4">AtpZ/AtpI family protein</fullName>
    </recommendedName>
</protein>
<dbReference type="Proteomes" id="UP000229342">
    <property type="component" value="Unassembled WGS sequence"/>
</dbReference>
<evidence type="ECO:0000313" key="3">
    <source>
        <dbReference type="Proteomes" id="UP000229342"/>
    </source>
</evidence>
<reference evidence="2 3" key="1">
    <citation type="submission" date="2017-09" db="EMBL/GenBank/DDBJ databases">
        <title>Depth-based differentiation of microbial function through sediment-hosted aquifers and enrichment of novel symbionts in the deep terrestrial subsurface.</title>
        <authorList>
            <person name="Probst A.J."/>
            <person name="Ladd B."/>
            <person name="Jarett J.K."/>
            <person name="Geller-Mcgrath D.E."/>
            <person name="Sieber C.M."/>
            <person name="Emerson J.B."/>
            <person name="Anantharaman K."/>
            <person name="Thomas B.C."/>
            <person name="Malmstrom R."/>
            <person name="Stieglmeier M."/>
            <person name="Klingl A."/>
            <person name="Woyke T."/>
            <person name="Ryan C.M."/>
            <person name="Banfield J.F."/>
        </authorList>
    </citation>
    <scope>NUCLEOTIDE SEQUENCE [LARGE SCALE GENOMIC DNA]</scope>
    <source>
        <strain evidence="2">CG11_big_fil_rev_8_21_14_0_20_46_11</strain>
    </source>
</reference>